<dbReference type="InterPro" id="IPR017900">
    <property type="entry name" value="4Fe4S_Fe_S_CS"/>
</dbReference>
<comment type="caution">
    <text evidence="6">The sequence shown here is derived from an EMBL/GenBank/DDBJ whole genome shotgun (WGS) entry which is preliminary data.</text>
</comment>
<accession>A0A9D1X4F2</accession>
<evidence type="ECO:0000256" key="4">
    <source>
        <dbReference type="ARBA" id="ARBA00023014"/>
    </source>
</evidence>
<dbReference type="SUPFAM" id="SSF52218">
    <property type="entry name" value="Flavoproteins"/>
    <property type="match status" value="1"/>
</dbReference>
<keyword evidence="3" id="KW-0408">Iron</keyword>
<protein>
    <submittedName>
        <fullName evidence="6">4Fe-4S binding protein</fullName>
    </submittedName>
</protein>
<keyword evidence="2" id="KW-0479">Metal-binding</keyword>
<reference evidence="6" key="1">
    <citation type="journal article" date="2021" name="PeerJ">
        <title>Extensive microbial diversity within the chicken gut microbiome revealed by metagenomics and culture.</title>
        <authorList>
            <person name="Gilroy R."/>
            <person name="Ravi A."/>
            <person name="Getino M."/>
            <person name="Pursley I."/>
            <person name="Horton D.L."/>
            <person name="Alikhan N.F."/>
            <person name="Baker D."/>
            <person name="Gharbi K."/>
            <person name="Hall N."/>
            <person name="Watson M."/>
            <person name="Adriaenssens E.M."/>
            <person name="Foster-Nyarko E."/>
            <person name="Jarju S."/>
            <person name="Secka A."/>
            <person name="Antonio M."/>
            <person name="Oren A."/>
            <person name="Chaudhuri R.R."/>
            <person name="La Ragione R."/>
            <person name="Hildebrand F."/>
            <person name="Pallen M.J."/>
        </authorList>
    </citation>
    <scope>NUCLEOTIDE SEQUENCE</scope>
    <source>
        <strain evidence="6">ChiSxjej3B15-1167</strain>
    </source>
</reference>
<dbReference type="GO" id="GO:0046872">
    <property type="term" value="F:metal ion binding"/>
    <property type="evidence" value="ECO:0007669"/>
    <property type="project" value="UniProtKB-KW"/>
</dbReference>
<dbReference type="InterPro" id="IPR050572">
    <property type="entry name" value="Fe-S_Ferredoxin"/>
</dbReference>
<reference evidence="6" key="2">
    <citation type="submission" date="2021-04" db="EMBL/GenBank/DDBJ databases">
        <authorList>
            <person name="Gilroy R."/>
        </authorList>
    </citation>
    <scope>NUCLEOTIDE SEQUENCE</scope>
    <source>
        <strain evidence="6">ChiSxjej3B15-1167</strain>
    </source>
</reference>
<dbReference type="PROSITE" id="PS51379">
    <property type="entry name" value="4FE4S_FER_2"/>
    <property type="match status" value="2"/>
</dbReference>
<dbReference type="Gene3D" id="3.30.70.20">
    <property type="match status" value="1"/>
</dbReference>
<keyword evidence="4" id="KW-0411">Iron-sulfur</keyword>
<dbReference type="InterPro" id="IPR017896">
    <property type="entry name" value="4Fe4S_Fe-S-bd"/>
</dbReference>
<dbReference type="PROSITE" id="PS00198">
    <property type="entry name" value="4FE4S_FER_1"/>
    <property type="match status" value="2"/>
</dbReference>
<evidence type="ECO:0000313" key="7">
    <source>
        <dbReference type="Proteomes" id="UP000886805"/>
    </source>
</evidence>
<organism evidence="6 7">
    <name type="scientific">Candidatus Anaerobutyricum stercoripullorum</name>
    <dbReference type="NCBI Taxonomy" id="2838456"/>
    <lineage>
        <taxon>Bacteria</taxon>
        <taxon>Bacillati</taxon>
        <taxon>Bacillota</taxon>
        <taxon>Clostridia</taxon>
        <taxon>Lachnospirales</taxon>
        <taxon>Lachnospiraceae</taxon>
        <taxon>Anaerobutyricum</taxon>
    </lineage>
</organism>
<dbReference type="InterPro" id="IPR029039">
    <property type="entry name" value="Flavoprotein-like_sf"/>
</dbReference>
<dbReference type="Gene3D" id="3.40.50.360">
    <property type="match status" value="1"/>
</dbReference>
<sequence length="264" mass="29855">MKISKIYCAYFSPGDTTKKVVTGIARSFKDYPVEEINLTDYDVRQNHFRFTENQLLIIGAPSYGGRIPTPVADVLGRFKGINTPVVLVTVYGNRAIDDTLMELKKELSDKGFIPVAAASFIGQHTYLSDLAHGRPDEKDMEIVKEFGDKLRERLRLAVIYDMKDLDVPGSYPYEKPPMTQFPFNVETNEYCIYCMLCAGVCPMKAISDSNPRDINNDVCIRCGACIRICPAQAKSFTEEPLNALRDRLLRPLCSERKEPWYTIG</sequence>
<evidence type="ECO:0000256" key="1">
    <source>
        <dbReference type="ARBA" id="ARBA00022485"/>
    </source>
</evidence>
<dbReference type="GO" id="GO:0051539">
    <property type="term" value="F:4 iron, 4 sulfur cluster binding"/>
    <property type="evidence" value="ECO:0007669"/>
    <property type="project" value="UniProtKB-KW"/>
</dbReference>
<dbReference type="Pfam" id="PF13237">
    <property type="entry name" value="Fer4_10"/>
    <property type="match status" value="1"/>
</dbReference>
<dbReference type="PANTHER" id="PTHR43687:SF1">
    <property type="entry name" value="FERREDOXIN III"/>
    <property type="match status" value="1"/>
</dbReference>
<name>A0A9D1X4F2_9FIRM</name>
<dbReference type="EMBL" id="DXEQ01000192">
    <property type="protein sequence ID" value="HIX72663.1"/>
    <property type="molecule type" value="Genomic_DNA"/>
</dbReference>
<dbReference type="PANTHER" id="PTHR43687">
    <property type="entry name" value="ADENYLYLSULFATE REDUCTASE, BETA SUBUNIT"/>
    <property type="match status" value="1"/>
</dbReference>
<evidence type="ECO:0000256" key="2">
    <source>
        <dbReference type="ARBA" id="ARBA00022723"/>
    </source>
</evidence>
<dbReference type="SUPFAM" id="SSF54862">
    <property type="entry name" value="4Fe-4S ferredoxins"/>
    <property type="match status" value="1"/>
</dbReference>
<evidence type="ECO:0000259" key="5">
    <source>
        <dbReference type="PROSITE" id="PS51379"/>
    </source>
</evidence>
<gene>
    <name evidence="6" type="ORF">H9849_06535</name>
</gene>
<keyword evidence="1" id="KW-0004">4Fe-4S</keyword>
<proteinExistence type="predicted"/>
<dbReference type="AlphaFoldDB" id="A0A9D1X4F2"/>
<evidence type="ECO:0000256" key="3">
    <source>
        <dbReference type="ARBA" id="ARBA00023004"/>
    </source>
</evidence>
<evidence type="ECO:0000313" key="6">
    <source>
        <dbReference type="EMBL" id="HIX72663.1"/>
    </source>
</evidence>
<dbReference type="Proteomes" id="UP000886805">
    <property type="component" value="Unassembled WGS sequence"/>
</dbReference>
<feature type="domain" description="4Fe-4S ferredoxin-type" evidence="5">
    <location>
        <begin position="210"/>
        <end position="239"/>
    </location>
</feature>
<feature type="domain" description="4Fe-4S ferredoxin-type" evidence="5">
    <location>
        <begin position="181"/>
        <end position="207"/>
    </location>
</feature>